<dbReference type="KEGG" id="mgor:H0P51_16110"/>
<gene>
    <name evidence="4" type="ORF">H0P51_16110</name>
</gene>
<feature type="domain" description="FAD-binding" evidence="3">
    <location>
        <begin position="47"/>
        <end position="389"/>
    </location>
</feature>
<reference evidence="4" key="2">
    <citation type="submission" date="2020-07" db="EMBL/GenBank/DDBJ databases">
        <authorList>
            <person name="Yu X."/>
        </authorList>
    </citation>
    <scope>NUCLEOTIDE SEQUENCE [LARGE SCALE GENOMIC DNA]</scope>
    <source>
        <strain evidence="4">24T</strain>
    </source>
</reference>
<dbReference type="PRINTS" id="PR00420">
    <property type="entry name" value="RNGMNOXGNASE"/>
</dbReference>
<keyword evidence="5" id="KW-1185">Reference proteome</keyword>
<dbReference type="Pfam" id="PF01494">
    <property type="entry name" value="FAD_binding_3"/>
    <property type="match status" value="1"/>
</dbReference>
<reference evidence="4" key="1">
    <citation type="submission" date="2020-07" db="EMBL/GenBank/DDBJ databases">
        <title>Description of Mycobacterium gordonae subsp. intergordonae subsp.nov. and Mycobacterium gordonae subsp. gordonae subsp. nov.</title>
        <authorList>
            <person name="Huang H."/>
        </authorList>
    </citation>
    <scope>NUCLEOTIDE SEQUENCE [LARGE SCALE GENOMIC DNA]</scope>
    <source>
        <strain evidence="4">24T</strain>
    </source>
</reference>
<dbReference type="SUPFAM" id="SSF51905">
    <property type="entry name" value="FAD/NAD(P)-binding domain"/>
    <property type="match status" value="1"/>
</dbReference>
<dbReference type="NCBIfam" id="NF004829">
    <property type="entry name" value="PRK06183.1-3"/>
    <property type="match status" value="1"/>
</dbReference>
<protein>
    <submittedName>
        <fullName evidence="4">Bifunctional 3-(3-hydroxy-phenyl)propionate/3-hydroxycinnamic acid hydroxylase</fullName>
    </submittedName>
</protein>
<accession>A0A7D6HXX5</accession>
<organism evidence="4 5">
    <name type="scientific">Mycobacterium vicinigordonae</name>
    <dbReference type="NCBI Taxonomy" id="1719132"/>
    <lineage>
        <taxon>Bacteria</taxon>
        <taxon>Bacillati</taxon>
        <taxon>Actinomycetota</taxon>
        <taxon>Actinomycetes</taxon>
        <taxon>Mycobacteriales</taxon>
        <taxon>Mycobacteriaceae</taxon>
        <taxon>Mycobacterium</taxon>
    </lineage>
</organism>
<dbReference type="EMBL" id="CP059165">
    <property type="protein sequence ID" value="QLL05394.1"/>
    <property type="molecule type" value="Genomic_DNA"/>
</dbReference>
<evidence type="ECO:0000256" key="1">
    <source>
        <dbReference type="ARBA" id="ARBA00023002"/>
    </source>
</evidence>
<dbReference type="InterPro" id="IPR050631">
    <property type="entry name" value="PheA/TfdB_FAD_monoxygenase"/>
</dbReference>
<name>A0A7D6HXX5_9MYCO</name>
<evidence type="ECO:0000256" key="2">
    <source>
        <dbReference type="SAM" id="MobiDB-lite"/>
    </source>
</evidence>
<dbReference type="InterPro" id="IPR002938">
    <property type="entry name" value="FAD-bd"/>
</dbReference>
<dbReference type="GO" id="GO:0008688">
    <property type="term" value="F:3-(3-hydroxyphenyl)propionate hydroxylase activity"/>
    <property type="evidence" value="ECO:0007669"/>
    <property type="project" value="TreeGrafter"/>
</dbReference>
<proteinExistence type="predicted"/>
<evidence type="ECO:0000313" key="5">
    <source>
        <dbReference type="Proteomes" id="UP000510682"/>
    </source>
</evidence>
<evidence type="ECO:0000259" key="3">
    <source>
        <dbReference type="Pfam" id="PF01494"/>
    </source>
</evidence>
<dbReference type="Gene3D" id="3.50.50.60">
    <property type="entry name" value="FAD/NAD(P)-binding domain"/>
    <property type="match status" value="1"/>
</dbReference>
<evidence type="ECO:0000313" key="4">
    <source>
        <dbReference type="EMBL" id="QLL05394.1"/>
    </source>
</evidence>
<dbReference type="AlphaFoldDB" id="A0A7D6HXX5"/>
<dbReference type="GO" id="GO:0071949">
    <property type="term" value="F:FAD binding"/>
    <property type="evidence" value="ECO:0007669"/>
    <property type="project" value="InterPro"/>
</dbReference>
<dbReference type="InterPro" id="IPR036188">
    <property type="entry name" value="FAD/NAD-bd_sf"/>
</dbReference>
<feature type="compositionally biased region" description="Basic residues" evidence="2">
    <location>
        <begin position="18"/>
        <end position="32"/>
    </location>
</feature>
<dbReference type="Gene3D" id="3.30.9.10">
    <property type="entry name" value="D-Amino Acid Oxidase, subunit A, domain 2"/>
    <property type="match status" value="1"/>
</dbReference>
<dbReference type="Proteomes" id="UP000510682">
    <property type="component" value="Chromosome"/>
</dbReference>
<dbReference type="GO" id="GO:0019622">
    <property type="term" value="P:3-(3-hydroxy)phenylpropionate catabolic process"/>
    <property type="evidence" value="ECO:0007669"/>
    <property type="project" value="TreeGrafter"/>
</dbReference>
<dbReference type="PANTHER" id="PTHR43476">
    <property type="entry name" value="3-(3-HYDROXY-PHENYL)PROPIONATE/3-HYDROXYCINNAMIC ACID HYDROXYLASE"/>
    <property type="match status" value="1"/>
</dbReference>
<sequence length="553" mass="61704">MEDLLQASGQKSEISSARGRHRGLGGHRRRSDRPRLSAQRGAIRVTVPVVIVGAGPTGITAATLLAQLGVESLVLERWPGVYPQPRAVHLDDEIYRILARLGVADEFAAISRPTLGLRLLNKRFRVLAEFHRDTARSAHGYPQANMFDQPELETLLRANLARYPEAELRGNADVTHISEHSDRVQVTFTDRSDGRVHHVDAEYVLGCDGANSLVRAHIDTTMRDLRFQQRWLVVDVATDADLKQWDGVHQLCDPARAGTYMRIGESRYRWEFRLLPGEKAKDFGTLAALHPLIAAWTRSVPNRDLALLRVAEYTFRAQIADKWRRGNVFILGDAAHLTPPFIGQGMGAGLRDAMNLSWKIAGVHQRRLSAAALESYEQERKPHARKLIRLALGVGYAMTGGGRLGDVVRRVVLPRLPLIPGLREKVVDSATPALNRSALIHKSRRPGQLAGTLCPNALLIDGKRFDDLAGPGFAFITRKPLADNEARLLHRHDIRHVRASGQLAEWLHRGRAQAALIRPDRTVLRAGRDVDVVRRCFQSTWQDRQDREGIGSP</sequence>
<keyword evidence="1" id="KW-0560">Oxidoreductase</keyword>
<feature type="region of interest" description="Disordered" evidence="2">
    <location>
        <begin position="1"/>
        <end position="37"/>
    </location>
</feature>
<dbReference type="PANTHER" id="PTHR43476:SF3">
    <property type="entry name" value="FAD-BINDING MONOOXYGENASE"/>
    <property type="match status" value="1"/>
</dbReference>